<feature type="region of interest" description="Disordered" evidence="1">
    <location>
        <begin position="33"/>
        <end position="52"/>
    </location>
</feature>
<dbReference type="EMBL" id="CVRI01000067">
    <property type="protein sequence ID" value="CRL06855.1"/>
    <property type="molecule type" value="Genomic_DNA"/>
</dbReference>
<dbReference type="Proteomes" id="UP000183832">
    <property type="component" value="Unassembled WGS sequence"/>
</dbReference>
<organism evidence="2 3">
    <name type="scientific">Clunio marinus</name>
    <dbReference type="NCBI Taxonomy" id="568069"/>
    <lineage>
        <taxon>Eukaryota</taxon>
        <taxon>Metazoa</taxon>
        <taxon>Ecdysozoa</taxon>
        <taxon>Arthropoda</taxon>
        <taxon>Hexapoda</taxon>
        <taxon>Insecta</taxon>
        <taxon>Pterygota</taxon>
        <taxon>Neoptera</taxon>
        <taxon>Endopterygota</taxon>
        <taxon>Diptera</taxon>
        <taxon>Nematocera</taxon>
        <taxon>Chironomoidea</taxon>
        <taxon>Chironomidae</taxon>
        <taxon>Clunio</taxon>
    </lineage>
</organism>
<evidence type="ECO:0000256" key="1">
    <source>
        <dbReference type="SAM" id="MobiDB-lite"/>
    </source>
</evidence>
<reference evidence="2 3" key="1">
    <citation type="submission" date="2015-04" db="EMBL/GenBank/DDBJ databases">
        <authorList>
            <person name="Syromyatnikov M.Y."/>
            <person name="Popov V.N."/>
        </authorList>
    </citation>
    <scope>NUCLEOTIDE SEQUENCE [LARGE SCALE GENOMIC DNA]</scope>
</reference>
<protein>
    <submittedName>
        <fullName evidence="2">CLUMA_CG019837, isoform A</fullName>
    </submittedName>
</protein>
<keyword evidence="3" id="KW-1185">Reference proteome</keyword>
<evidence type="ECO:0000313" key="2">
    <source>
        <dbReference type="EMBL" id="CRL06855.1"/>
    </source>
</evidence>
<sequence>MVKAGSVVDLHLAPISERELAKKKEATMNTTTLLNATSMKKKRDNHVQRQDLSQKKQLVEEAFNSFLGKKCFSLKKMKSHGIFLINLPYNTKQKKHLALSTLLCVFR</sequence>
<gene>
    <name evidence="2" type="ORF">CLUMA_CG019837</name>
</gene>
<accession>A0A1J1J3B7</accession>
<evidence type="ECO:0000313" key="3">
    <source>
        <dbReference type="Proteomes" id="UP000183832"/>
    </source>
</evidence>
<name>A0A1J1J3B7_9DIPT</name>
<dbReference type="AlphaFoldDB" id="A0A1J1J3B7"/>
<proteinExistence type="predicted"/>